<organism evidence="2 3">
    <name type="scientific">Phlebiopsis gigantea (strain 11061_1 CR5-6)</name>
    <name type="common">White-rot fungus</name>
    <name type="synonym">Peniophora gigantea</name>
    <dbReference type="NCBI Taxonomy" id="745531"/>
    <lineage>
        <taxon>Eukaryota</taxon>
        <taxon>Fungi</taxon>
        <taxon>Dikarya</taxon>
        <taxon>Basidiomycota</taxon>
        <taxon>Agaricomycotina</taxon>
        <taxon>Agaricomycetes</taxon>
        <taxon>Polyporales</taxon>
        <taxon>Phanerochaetaceae</taxon>
        <taxon>Phlebiopsis</taxon>
    </lineage>
</organism>
<gene>
    <name evidence="2" type="ORF">PHLGIDRAFT_377189</name>
</gene>
<accession>A0A0C3P989</accession>
<evidence type="ECO:0000313" key="3">
    <source>
        <dbReference type="Proteomes" id="UP000053257"/>
    </source>
</evidence>
<protein>
    <submittedName>
        <fullName evidence="2">Uncharacterized protein</fullName>
    </submittedName>
</protein>
<name>A0A0C3P989_PHLG1</name>
<dbReference type="HOGENOM" id="CLU_3069470_0_0_1"/>
<evidence type="ECO:0000256" key="1">
    <source>
        <dbReference type="SAM" id="Phobius"/>
    </source>
</evidence>
<evidence type="ECO:0000313" key="2">
    <source>
        <dbReference type="EMBL" id="KIP01248.1"/>
    </source>
</evidence>
<keyword evidence="3" id="KW-1185">Reference proteome</keyword>
<keyword evidence="1" id="KW-1133">Transmembrane helix</keyword>
<dbReference type="EMBL" id="KN840847">
    <property type="protein sequence ID" value="KIP01248.1"/>
    <property type="molecule type" value="Genomic_DNA"/>
</dbReference>
<keyword evidence="1" id="KW-0812">Transmembrane</keyword>
<proteinExistence type="predicted"/>
<dbReference type="AlphaFoldDB" id="A0A0C3P989"/>
<sequence length="53" mass="6331">MTLRQEIEFYRAKFKFTAVFILFICSRYLVLFFAVISTLTPLTLELQEARHDV</sequence>
<keyword evidence="1" id="KW-0472">Membrane</keyword>
<dbReference type="Proteomes" id="UP000053257">
    <property type="component" value="Unassembled WGS sequence"/>
</dbReference>
<reference evidence="2 3" key="1">
    <citation type="journal article" date="2014" name="PLoS Genet.">
        <title>Analysis of the Phlebiopsis gigantea genome, transcriptome and secretome provides insight into its pioneer colonization strategies of wood.</title>
        <authorList>
            <person name="Hori C."/>
            <person name="Ishida T."/>
            <person name="Igarashi K."/>
            <person name="Samejima M."/>
            <person name="Suzuki H."/>
            <person name="Master E."/>
            <person name="Ferreira P."/>
            <person name="Ruiz-Duenas F.J."/>
            <person name="Held B."/>
            <person name="Canessa P."/>
            <person name="Larrondo L.F."/>
            <person name="Schmoll M."/>
            <person name="Druzhinina I.S."/>
            <person name="Kubicek C.P."/>
            <person name="Gaskell J.A."/>
            <person name="Kersten P."/>
            <person name="St John F."/>
            <person name="Glasner J."/>
            <person name="Sabat G."/>
            <person name="Splinter BonDurant S."/>
            <person name="Syed K."/>
            <person name="Yadav J."/>
            <person name="Mgbeahuruike A.C."/>
            <person name="Kovalchuk A."/>
            <person name="Asiegbu F.O."/>
            <person name="Lackner G."/>
            <person name="Hoffmeister D."/>
            <person name="Rencoret J."/>
            <person name="Gutierrez A."/>
            <person name="Sun H."/>
            <person name="Lindquist E."/>
            <person name="Barry K."/>
            <person name="Riley R."/>
            <person name="Grigoriev I.V."/>
            <person name="Henrissat B."/>
            <person name="Kues U."/>
            <person name="Berka R.M."/>
            <person name="Martinez A.T."/>
            <person name="Covert S.F."/>
            <person name="Blanchette R.A."/>
            <person name="Cullen D."/>
        </authorList>
    </citation>
    <scope>NUCLEOTIDE SEQUENCE [LARGE SCALE GENOMIC DNA]</scope>
    <source>
        <strain evidence="2 3">11061_1 CR5-6</strain>
    </source>
</reference>
<feature type="transmembrane region" description="Helical" evidence="1">
    <location>
        <begin position="12"/>
        <end position="36"/>
    </location>
</feature>